<dbReference type="eggNOG" id="COG4706">
    <property type="taxonomic scope" value="Bacteria"/>
</dbReference>
<dbReference type="OrthoDB" id="9800188at2"/>
<dbReference type="Pfam" id="PF22817">
    <property type="entry name" value="ApeP-like"/>
    <property type="match status" value="1"/>
</dbReference>
<dbReference type="Proteomes" id="UP000019276">
    <property type="component" value="Unassembled WGS sequence"/>
</dbReference>
<dbReference type="SUPFAM" id="SSF54637">
    <property type="entry name" value="Thioesterase/thiol ester dehydrase-isomerase"/>
    <property type="match status" value="1"/>
</dbReference>
<name>W7QNS6_9ALTE</name>
<dbReference type="AlphaFoldDB" id="W7QNS6"/>
<dbReference type="PIRSF" id="PIRSF020565">
    <property type="entry name" value="3Ho_Ac_ACP_DH_prd"/>
    <property type="match status" value="1"/>
</dbReference>
<evidence type="ECO:0000313" key="1">
    <source>
        <dbReference type="EMBL" id="EWH10607.1"/>
    </source>
</evidence>
<keyword evidence="2" id="KW-1185">Reference proteome</keyword>
<protein>
    <submittedName>
        <fullName evidence="1">3-hydroxylacyl-ACP dehydratase</fullName>
    </submittedName>
</protein>
<dbReference type="STRING" id="1328313.DS2_07238"/>
<accession>W7QNS6</accession>
<dbReference type="CDD" id="cd01289">
    <property type="entry name" value="FabA_like"/>
    <property type="match status" value="1"/>
</dbReference>
<dbReference type="InterPro" id="IPR016776">
    <property type="entry name" value="ApeP-like_dehydratase"/>
</dbReference>
<comment type="caution">
    <text evidence="1">The sequence shown here is derived from an EMBL/GenBank/DDBJ whole genome shotgun (WGS) entry which is preliminary data.</text>
</comment>
<gene>
    <name evidence="1" type="ORF">DS2_07238</name>
</gene>
<dbReference type="RefSeq" id="WP_035014031.1">
    <property type="nucleotide sequence ID" value="NZ_ARZY01000010.1"/>
</dbReference>
<sequence>MAKYAIEEVVPHDHPMILLDSIESYTDNTAVCQVKITPDVNFYDTQLAGVPAYVGVEYMAQSIAAFANANERDQGKEVALGFLVSSRKYKAIQPSFKLDELLTVQVERLYKEDNGLSVFDCQILVDEQVRVEATINVFQPDEPEAFIKEQTQ</sequence>
<dbReference type="EMBL" id="ARZY01000010">
    <property type="protein sequence ID" value="EWH10607.1"/>
    <property type="molecule type" value="Genomic_DNA"/>
</dbReference>
<dbReference type="InterPro" id="IPR029069">
    <property type="entry name" value="HotDog_dom_sf"/>
</dbReference>
<evidence type="ECO:0000313" key="2">
    <source>
        <dbReference type="Proteomes" id="UP000019276"/>
    </source>
</evidence>
<reference evidence="1 2" key="1">
    <citation type="journal article" date="2014" name="Genome Announc.">
        <title>Draft Genome Sequence of the Agar-Degrading Bacterium Catenovulum sp. Strain DS-2, Isolated from Intestines of Haliotis diversicolor.</title>
        <authorList>
            <person name="Shan D."/>
            <person name="Li X."/>
            <person name="Gu Z."/>
            <person name="Wei G."/>
            <person name="Gao Z."/>
            <person name="Shao Z."/>
        </authorList>
    </citation>
    <scope>NUCLEOTIDE SEQUENCE [LARGE SCALE GENOMIC DNA]</scope>
    <source>
        <strain evidence="1 2">DS-2</strain>
    </source>
</reference>
<proteinExistence type="predicted"/>
<dbReference type="Gene3D" id="3.10.129.10">
    <property type="entry name" value="Hotdog Thioesterase"/>
    <property type="match status" value="1"/>
</dbReference>
<dbReference type="PATRIC" id="fig|1328313.3.peg.1478"/>
<organism evidence="1 2">
    <name type="scientific">Catenovulum agarivorans DS-2</name>
    <dbReference type="NCBI Taxonomy" id="1328313"/>
    <lineage>
        <taxon>Bacteria</taxon>
        <taxon>Pseudomonadati</taxon>
        <taxon>Pseudomonadota</taxon>
        <taxon>Gammaproteobacteria</taxon>
        <taxon>Alteromonadales</taxon>
        <taxon>Alteromonadaceae</taxon>
        <taxon>Catenovulum</taxon>
    </lineage>
</organism>